<dbReference type="SUPFAM" id="SSF161098">
    <property type="entry name" value="MetI-like"/>
    <property type="match status" value="2"/>
</dbReference>
<protein>
    <recommendedName>
        <fullName evidence="9">ABC transmembrane type-1 domain-containing protein</fullName>
    </recommendedName>
</protein>
<dbReference type="PANTHER" id="PTHR43357">
    <property type="entry name" value="INNER MEMBRANE ABC TRANSPORTER PERMEASE PROTEIN YDCV"/>
    <property type="match status" value="1"/>
</dbReference>
<keyword evidence="7 8" id="KW-0472">Membrane</keyword>
<accession>A0ABY7GVT5</accession>
<feature type="transmembrane region" description="Helical" evidence="8">
    <location>
        <begin position="104"/>
        <end position="121"/>
    </location>
</feature>
<dbReference type="PANTHER" id="PTHR43357:SF4">
    <property type="entry name" value="INNER MEMBRANE ABC TRANSPORTER PERMEASE PROTEIN YDCV"/>
    <property type="match status" value="1"/>
</dbReference>
<feature type="domain" description="ABC transmembrane type-1" evidence="9">
    <location>
        <begin position="41"/>
        <end position="223"/>
    </location>
</feature>
<dbReference type="Proteomes" id="UP001164459">
    <property type="component" value="Chromosome"/>
</dbReference>
<dbReference type="Gene3D" id="1.10.3720.10">
    <property type="entry name" value="MetI-like"/>
    <property type="match status" value="2"/>
</dbReference>
<feature type="transmembrane region" description="Helical" evidence="8">
    <location>
        <begin position="311"/>
        <end position="330"/>
    </location>
</feature>
<keyword evidence="2" id="KW-0813">Transport</keyword>
<dbReference type="PROSITE" id="PS50928">
    <property type="entry name" value="ABC_TM1"/>
    <property type="match status" value="1"/>
</dbReference>
<feature type="transmembrane region" description="Helical" evidence="8">
    <location>
        <begin position="281"/>
        <end position="304"/>
    </location>
</feature>
<sequence>MPRPHPPLWLVGLAVWAIAALAIPAAGLVLAAAESGAPVMLPALLAITADSLLLAAGLTALALALAYPLARAVTAPWLLLFVMIAPLARAIGALALGMSPGTGSVALARLAGDVPLAALLLRARLRTRPRSWLDAAADLGAGPWRRFVVVEWPHLRPAYLLAAVCIGLLALGDATIAAVAGGGKRYTLGLALREAVLLDAHPRRAAAIAAIFAAIALPSAWALARGLRAAGRSREGRDPPPARAGLAILAVCAAPIAALVVPAVTWPLGQGDALLLRQLPATLAGAGASAVLAAAIGCVTGLAAPPRWSPALLLPLALPPAVYGAAWLVTAQQLGWGPGSGLTFVTLLPGQVAIAHAGATAAFAGAGRLADAARDLGAGPAARARWLWWPLAWPIGAALALVAFALAIGDAGAAAFTSGPGGSTLAVGLEILGRGGDLGAVPRWALGLGLVPLLAAALAALLRRR</sequence>
<evidence type="ECO:0000256" key="6">
    <source>
        <dbReference type="ARBA" id="ARBA00022989"/>
    </source>
</evidence>
<evidence type="ECO:0000313" key="11">
    <source>
        <dbReference type="Proteomes" id="UP001164459"/>
    </source>
</evidence>
<comment type="subcellular location">
    <subcellularLocation>
        <location evidence="1">Cell inner membrane</location>
        <topology evidence="1">Multi-pass membrane protein</topology>
    </subcellularLocation>
</comment>
<feature type="transmembrane region" description="Helical" evidence="8">
    <location>
        <begin position="342"/>
        <end position="365"/>
    </location>
</feature>
<dbReference type="CDD" id="cd06261">
    <property type="entry name" value="TM_PBP2"/>
    <property type="match status" value="1"/>
</dbReference>
<evidence type="ECO:0000256" key="8">
    <source>
        <dbReference type="SAM" id="Phobius"/>
    </source>
</evidence>
<evidence type="ECO:0000256" key="2">
    <source>
        <dbReference type="ARBA" id="ARBA00022448"/>
    </source>
</evidence>
<dbReference type="InterPro" id="IPR000515">
    <property type="entry name" value="MetI-like"/>
</dbReference>
<evidence type="ECO:0000256" key="1">
    <source>
        <dbReference type="ARBA" id="ARBA00004429"/>
    </source>
</evidence>
<keyword evidence="6 8" id="KW-1133">Transmembrane helix</keyword>
<evidence type="ECO:0000256" key="5">
    <source>
        <dbReference type="ARBA" id="ARBA00022692"/>
    </source>
</evidence>
<proteinExistence type="predicted"/>
<organism evidence="10 11">
    <name type="scientific">Nannocystis punicea</name>
    <dbReference type="NCBI Taxonomy" id="2995304"/>
    <lineage>
        <taxon>Bacteria</taxon>
        <taxon>Pseudomonadati</taxon>
        <taxon>Myxococcota</taxon>
        <taxon>Polyangia</taxon>
        <taxon>Nannocystales</taxon>
        <taxon>Nannocystaceae</taxon>
        <taxon>Nannocystis</taxon>
    </lineage>
</organism>
<evidence type="ECO:0000256" key="4">
    <source>
        <dbReference type="ARBA" id="ARBA00022519"/>
    </source>
</evidence>
<keyword evidence="11" id="KW-1185">Reference proteome</keyword>
<dbReference type="InterPro" id="IPR035906">
    <property type="entry name" value="MetI-like_sf"/>
</dbReference>
<name>A0ABY7GVT5_9BACT</name>
<dbReference type="RefSeq" id="WP_269033355.1">
    <property type="nucleotide sequence ID" value="NZ_CP114040.1"/>
</dbReference>
<keyword evidence="3" id="KW-1003">Cell membrane</keyword>
<evidence type="ECO:0000256" key="3">
    <source>
        <dbReference type="ARBA" id="ARBA00022475"/>
    </source>
</evidence>
<feature type="transmembrane region" description="Helical" evidence="8">
    <location>
        <begin position="205"/>
        <end position="224"/>
    </location>
</feature>
<feature type="transmembrane region" description="Helical" evidence="8">
    <location>
        <begin position="41"/>
        <end position="65"/>
    </location>
</feature>
<feature type="transmembrane region" description="Helical" evidence="8">
    <location>
        <begin position="386"/>
        <end position="408"/>
    </location>
</feature>
<feature type="transmembrane region" description="Helical" evidence="8">
    <location>
        <begin position="245"/>
        <end position="269"/>
    </location>
</feature>
<dbReference type="EMBL" id="CP114040">
    <property type="protein sequence ID" value="WAS91009.1"/>
    <property type="molecule type" value="Genomic_DNA"/>
</dbReference>
<reference evidence="10" key="1">
    <citation type="submission" date="2022-11" db="EMBL/GenBank/DDBJ databases">
        <title>Minimal conservation of predation-associated metabolite biosynthetic gene clusters underscores biosynthetic potential of Myxococcota including descriptions for ten novel species: Archangium lansinium sp. nov., Myxococcus landrumus sp. nov., Nannocystis bai.</title>
        <authorList>
            <person name="Ahearne A."/>
            <person name="Stevens C."/>
            <person name="Dowd S."/>
        </authorList>
    </citation>
    <scope>NUCLEOTIDE SEQUENCE</scope>
    <source>
        <strain evidence="10">Fl3</strain>
    </source>
</reference>
<evidence type="ECO:0000313" key="10">
    <source>
        <dbReference type="EMBL" id="WAS91009.1"/>
    </source>
</evidence>
<feature type="transmembrane region" description="Helical" evidence="8">
    <location>
        <begin position="158"/>
        <end position="180"/>
    </location>
</feature>
<keyword evidence="4" id="KW-0997">Cell inner membrane</keyword>
<evidence type="ECO:0000256" key="7">
    <source>
        <dbReference type="ARBA" id="ARBA00023136"/>
    </source>
</evidence>
<feature type="transmembrane region" description="Helical" evidence="8">
    <location>
        <begin position="77"/>
        <end position="98"/>
    </location>
</feature>
<gene>
    <name evidence="10" type="ORF">O0S08_32880</name>
</gene>
<evidence type="ECO:0000259" key="9">
    <source>
        <dbReference type="PROSITE" id="PS50928"/>
    </source>
</evidence>
<feature type="transmembrane region" description="Helical" evidence="8">
    <location>
        <begin position="444"/>
        <end position="462"/>
    </location>
</feature>
<keyword evidence="5 8" id="KW-0812">Transmembrane</keyword>